<keyword evidence="5 6" id="KW-0460">Magnesium</keyword>
<reference evidence="9" key="1">
    <citation type="journal article" date="2019" name="Int. J. Syst. Evol. Microbiol.">
        <title>The Global Catalogue of Microorganisms (GCM) 10K type strain sequencing project: providing services to taxonomists for standard genome sequencing and annotation.</title>
        <authorList>
            <consortium name="The Broad Institute Genomics Platform"/>
            <consortium name="The Broad Institute Genome Sequencing Center for Infectious Disease"/>
            <person name="Wu L."/>
            <person name="Ma J."/>
        </authorList>
    </citation>
    <scope>NUCLEOTIDE SEQUENCE [LARGE SCALE GENOMIC DNA]</scope>
    <source>
        <strain evidence="9">CCUG 58127</strain>
    </source>
</reference>
<organism evidence="8 9">
    <name type="scientific">Flexivirga alba</name>
    <dbReference type="NCBI Taxonomy" id="702742"/>
    <lineage>
        <taxon>Bacteria</taxon>
        <taxon>Bacillati</taxon>
        <taxon>Actinomycetota</taxon>
        <taxon>Actinomycetes</taxon>
        <taxon>Micrococcales</taxon>
        <taxon>Dermacoccaceae</taxon>
        <taxon>Flexivirga</taxon>
    </lineage>
</organism>
<dbReference type="Pfam" id="PF01850">
    <property type="entry name" value="PIN"/>
    <property type="match status" value="1"/>
</dbReference>
<evidence type="ECO:0000259" key="7">
    <source>
        <dbReference type="Pfam" id="PF01850"/>
    </source>
</evidence>
<keyword evidence="2 6" id="KW-0540">Nuclease</keyword>
<dbReference type="SUPFAM" id="SSF88723">
    <property type="entry name" value="PIN domain-like"/>
    <property type="match status" value="1"/>
</dbReference>
<dbReference type="Proteomes" id="UP001596298">
    <property type="component" value="Unassembled WGS sequence"/>
</dbReference>
<dbReference type="InterPro" id="IPR022907">
    <property type="entry name" value="VapC_family"/>
</dbReference>
<comment type="function">
    <text evidence="6">Toxic component of a toxin-antitoxin (TA) system. An RNase.</text>
</comment>
<proteinExistence type="inferred from homology"/>
<accession>A0ABW2AJG0</accession>
<evidence type="ECO:0000256" key="6">
    <source>
        <dbReference type="HAMAP-Rule" id="MF_00265"/>
    </source>
</evidence>
<name>A0ABW2AJG0_9MICO</name>
<dbReference type="HAMAP" id="MF_00265">
    <property type="entry name" value="VapC_Nob1"/>
    <property type="match status" value="1"/>
</dbReference>
<dbReference type="EC" id="3.1.-.-" evidence="6"/>
<evidence type="ECO:0000256" key="1">
    <source>
        <dbReference type="ARBA" id="ARBA00022649"/>
    </source>
</evidence>
<dbReference type="EMBL" id="JBHSWH010000001">
    <property type="protein sequence ID" value="MFC6706968.1"/>
    <property type="molecule type" value="Genomic_DNA"/>
</dbReference>
<comment type="cofactor">
    <cofactor evidence="6">
        <name>Mg(2+)</name>
        <dbReference type="ChEBI" id="CHEBI:18420"/>
    </cofactor>
</comment>
<dbReference type="InterPro" id="IPR002716">
    <property type="entry name" value="PIN_dom"/>
</dbReference>
<comment type="caution">
    <text evidence="8">The sequence shown here is derived from an EMBL/GenBank/DDBJ whole genome shotgun (WGS) entry which is preliminary data.</text>
</comment>
<dbReference type="InterPro" id="IPR029060">
    <property type="entry name" value="PIN-like_dom_sf"/>
</dbReference>
<keyword evidence="4 6" id="KW-0378">Hydrolase</keyword>
<keyword evidence="6" id="KW-0800">Toxin</keyword>
<dbReference type="CDD" id="cd09874">
    <property type="entry name" value="PIN_MT3492-like"/>
    <property type="match status" value="1"/>
</dbReference>
<evidence type="ECO:0000313" key="8">
    <source>
        <dbReference type="EMBL" id="MFC6706968.1"/>
    </source>
</evidence>
<dbReference type="Gene3D" id="3.40.50.1010">
    <property type="entry name" value="5'-nuclease"/>
    <property type="match status" value="1"/>
</dbReference>
<keyword evidence="9" id="KW-1185">Reference proteome</keyword>
<dbReference type="RefSeq" id="WP_382403641.1">
    <property type="nucleotide sequence ID" value="NZ_JBHSWH010000001.1"/>
</dbReference>
<keyword evidence="3 6" id="KW-0479">Metal-binding</keyword>
<evidence type="ECO:0000313" key="9">
    <source>
        <dbReference type="Proteomes" id="UP001596298"/>
    </source>
</evidence>
<feature type="binding site" evidence="6">
    <location>
        <position position="98"/>
    </location>
    <ligand>
        <name>Mg(2+)</name>
        <dbReference type="ChEBI" id="CHEBI:18420"/>
    </ligand>
</feature>
<keyword evidence="1 6" id="KW-1277">Toxin-antitoxin system</keyword>
<feature type="binding site" evidence="6">
    <location>
        <position position="12"/>
    </location>
    <ligand>
        <name>Mg(2+)</name>
        <dbReference type="ChEBI" id="CHEBI:18420"/>
    </ligand>
</feature>
<feature type="domain" description="PIN" evidence="7">
    <location>
        <begin position="10"/>
        <end position="125"/>
    </location>
</feature>
<evidence type="ECO:0000256" key="2">
    <source>
        <dbReference type="ARBA" id="ARBA00022722"/>
    </source>
</evidence>
<protein>
    <recommendedName>
        <fullName evidence="6">Ribonuclease VapC</fullName>
        <shortName evidence="6">RNase VapC</shortName>
        <ecNumber evidence="6">3.1.-.-</ecNumber>
    </recommendedName>
    <alternativeName>
        <fullName evidence="6">Toxin VapC</fullName>
    </alternativeName>
</protein>
<comment type="similarity">
    <text evidence="6">Belongs to the PINc/VapC protein family.</text>
</comment>
<evidence type="ECO:0000256" key="5">
    <source>
        <dbReference type="ARBA" id="ARBA00022842"/>
    </source>
</evidence>
<gene>
    <name evidence="6" type="primary">vapC</name>
    <name evidence="8" type="ORF">ACFQDH_17325</name>
</gene>
<evidence type="ECO:0000256" key="3">
    <source>
        <dbReference type="ARBA" id="ARBA00022723"/>
    </source>
</evidence>
<sequence length="137" mass="14777">MTESAATVCYLDTSAAMKLIVDEAGSAQLVELLADATKQRRLVSSMLLHTELHCAAGRHPADIDIRDVKEVLATVDLFDVTRGDLLGAGLHVPLRSNDAIHLQVALRLGVDEIATYDQELQEVAERAGFAVLSPLDD</sequence>
<evidence type="ECO:0000256" key="4">
    <source>
        <dbReference type="ARBA" id="ARBA00022801"/>
    </source>
</evidence>